<keyword evidence="3" id="KW-1185">Reference proteome</keyword>
<dbReference type="AlphaFoldDB" id="A0A858RCJ7"/>
<keyword evidence="1" id="KW-0732">Signal</keyword>
<reference evidence="2 3" key="1">
    <citation type="submission" date="2020-04" db="EMBL/GenBank/DDBJ databases">
        <title>Luteolibacter sp. G-1-1-1 isolated from soil.</title>
        <authorList>
            <person name="Dahal R.H."/>
        </authorList>
    </citation>
    <scope>NUCLEOTIDE SEQUENCE [LARGE SCALE GENOMIC DNA]</scope>
    <source>
        <strain evidence="2 3">G-1-1-1</strain>
    </source>
</reference>
<name>A0A858RCJ7_9BACT</name>
<evidence type="ECO:0000313" key="2">
    <source>
        <dbReference type="EMBL" id="QJE94415.1"/>
    </source>
</evidence>
<gene>
    <name evidence="2" type="ORF">HHL09_00970</name>
</gene>
<dbReference type="EMBL" id="CP051774">
    <property type="protein sequence ID" value="QJE94415.1"/>
    <property type="molecule type" value="Genomic_DNA"/>
</dbReference>
<organism evidence="2 3">
    <name type="scientific">Luteolibacter luteus</name>
    <dbReference type="NCBI Taxonomy" id="2728835"/>
    <lineage>
        <taxon>Bacteria</taxon>
        <taxon>Pseudomonadati</taxon>
        <taxon>Verrucomicrobiota</taxon>
        <taxon>Verrucomicrobiia</taxon>
        <taxon>Verrucomicrobiales</taxon>
        <taxon>Verrucomicrobiaceae</taxon>
        <taxon>Luteolibacter</taxon>
    </lineage>
</organism>
<protein>
    <submittedName>
        <fullName evidence="2">Uncharacterized protein</fullName>
    </submittedName>
</protein>
<dbReference type="KEGG" id="luo:HHL09_00970"/>
<evidence type="ECO:0000256" key="1">
    <source>
        <dbReference type="SAM" id="SignalP"/>
    </source>
</evidence>
<accession>A0A858RCJ7</accession>
<proteinExistence type="predicted"/>
<evidence type="ECO:0000313" key="3">
    <source>
        <dbReference type="Proteomes" id="UP000501812"/>
    </source>
</evidence>
<dbReference type="RefSeq" id="WP_169452636.1">
    <property type="nucleotide sequence ID" value="NZ_CP051774.1"/>
</dbReference>
<feature type="chain" id="PRO_5032849799" evidence="1">
    <location>
        <begin position="27"/>
        <end position="806"/>
    </location>
</feature>
<feature type="signal peptide" evidence="1">
    <location>
        <begin position="1"/>
        <end position="26"/>
    </location>
</feature>
<dbReference type="Proteomes" id="UP000501812">
    <property type="component" value="Chromosome"/>
</dbReference>
<sequence length="806" mass="80817">MKPINWLLPCHSSLALILIPLGTVSAATIDSANSGNWNEATTWSGGVVPQTGVADTAAILSGHTVIYTNGAPFAGLDGSNDFGVGNGNSVNINGGVLSQAEGGWWVRIGHKGAGTLNINDGRFHVTDSTGGGTNLQVGVEDNGNGTIKVGDNVGDAGSAVLNLRDRVDLSPNGGAFTMNLAPGTGTVGVVTINSDGVLEGDQKTWDGTTIVLNPHIRIGQSTSELESSLTVNEGGQFNARGNVEVGAGGGAKGLLHLNGAAARMDMSDGELTVGFTGTGAMKVENSAVFARTNTNEARSDLYVGRNDTGNGTLTIASGGQFRREAGGNVGDLRIGFSGTGVLDVQTDGVYENSSGNWDWLGQNTTGNGTVNVNGGSFQISSGSNLVVGADGTGTFNHNSGTTNVSGIRAGVNNGTGLVTVSNGTFTVRGGLYLGGDSTTSGGTGTATMNQSGGTLEVGGALVVGIAANHTGTYNLSGGTASHIGSDISVGESGTGSLIIGAGASLTDTSIADGQFFVGRNEGSSGTLIVNGTLDKSSGTSPIRVGNGNTDGVDNTNATGLLGGTGSISSGSGFRIGAKGTLTGGLSTTVGVLGLTGNLSFSSGGKLHVDIDGASADRVDVTGDLELASDSFTFNVLSAPSEETYVIAKYTGSLTGVISSANIPAGYALQHDVSTKEIKLTKSVGGGYMAFMEQFPGLSEADKLPTADPDQDGLSNLIEYAIAGLNPTAPDASPGTLANGVISFAKRDVAVANGDVSYVIEESTTLGAEPDPWTPVTTYLINDPTAISAEIPVGSAKHFARLVVTEI</sequence>